<dbReference type="OrthoDB" id="9781415at2"/>
<protein>
    <submittedName>
        <fullName evidence="4">Phosphoserine phosphatase 1</fullName>
        <ecNumber evidence="4">3.1.3.3</ecNumber>
    </submittedName>
</protein>
<accession>A0A5C6BUG2</accession>
<name>A0A5C6BUG2_9BACT</name>
<dbReference type="GO" id="GO:0005829">
    <property type="term" value="C:cytosol"/>
    <property type="evidence" value="ECO:0007669"/>
    <property type="project" value="TreeGrafter"/>
</dbReference>
<dbReference type="AlphaFoldDB" id="A0A5C6BUG2"/>
<evidence type="ECO:0000256" key="3">
    <source>
        <dbReference type="PIRSR" id="PIRSR613078-2"/>
    </source>
</evidence>
<organism evidence="4 5">
    <name type="scientific">Allorhodopirellula heiligendammensis</name>
    <dbReference type="NCBI Taxonomy" id="2714739"/>
    <lineage>
        <taxon>Bacteria</taxon>
        <taxon>Pseudomonadati</taxon>
        <taxon>Planctomycetota</taxon>
        <taxon>Planctomycetia</taxon>
        <taxon>Pirellulales</taxon>
        <taxon>Pirellulaceae</taxon>
        <taxon>Allorhodopirellula</taxon>
    </lineage>
</organism>
<feature type="active site" description="Proton donor/acceptor" evidence="2">
    <location>
        <position position="84"/>
    </location>
</feature>
<feature type="binding site" evidence="3">
    <location>
        <position position="59"/>
    </location>
    <ligand>
        <name>substrate</name>
    </ligand>
</feature>
<dbReference type="PANTHER" id="PTHR46517">
    <property type="entry name" value="FRUCTOSE-2,6-BISPHOSPHATASE TIGAR"/>
    <property type="match status" value="1"/>
</dbReference>
<evidence type="ECO:0000256" key="2">
    <source>
        <dbReference type="PIRSR" id="PIRSR613078-1"/>
    </source>
</evidence>
<evidence type="ECO:0000313" key="4">
    <source>
        <dbReference type="EMBL" id="TWU15287.1"/>
    </source>
</evidence>
<gene>
    <name evidence="4" type="primary">pspA_1</name>
    <name evidence="4" type="ORF">Poly21_24820</name>
</gene>
<evidence type="ECO:0000256" key="1">
    <source>
        <dbReference type="ARBA" id="ARBA00022801"/>
    </source>
</evidence>
<dbReference type="InterPro" id="IPR029033">
    <property type="entry name" value="His_PPase_superfam"/>
</dbReference>
<dbReference type="Gene3D" id="3.40.50.1240">
    <property type="entry name" value="Phosphoglycerate mutase-like"/>
    <property type="match status" value="1"/>
</dbReference>
<evidence type="ECO:0000313" key="5">
    <source>
        <dbReference type="Proteomes" id="UP000319908"/>
    </source>
</evidence>
<dbReference type="Proteomes" id="UP000319908">
    <property type="component" value="Unassembled WGS sequence"/>
</dbReference>
<feature type="binding site" evidence="3">
    <location>
        <begin position="84"/>
        <end position="87"/>
    </location>
    <ligand>
        <name>substrate</name>
    </ligand>
</feature>
<dbReference type="InterPro" id="IPR051695">
    <property type="entry name" value="Phosphoglycerate_Mutase"/>
</dbReference>
<dbReference type="SMART" id="SM00855">
    <property type="entry name" value="PGAM"/>
    <property type="match status" value="1"/>
</dbReference>
<dbReference type="Pfam" id="PF00300">
    <property type="entry name" value="His_Phos_1"/>
    <property type="match status" value="1"/>
</dbReference>
<keyword evidence="1 4" id="KW-0378">Hydrolase</keyword>
<dbReference type="PANTHER" id="PTHR46517:SF1">
    <property type="entry name" value="FRUCTOSE-2,6-BISPHOSPHATASE TIGAR"/>
    <property type="match status" value="1"/>
</dbReference>
<dbReference type="CDD" id="cd07067">
    <property type="entry name" value="HP_PGM_like"/>
    <property type="match status" value="1"/>
</dbReference>
<proteinExistence type="predicted"/>
<dbReference type="EC" id="3.1.3.3" evidence="4"/>
<dbReference type="GO" id="GO:0043456">
    <property type="term" value="P:regulation of pentose-phosphate shunt"/>
    <property type="evidence" value="ECO:0007669"/>
    <property type="project" value="TreeGrafter"/>
</dbReference>
<dbReference type="PIRSF" id="PIRSF000709">
    <property type="entry name" value="6PFK_2-Ptase"/>
    <property type="match status" value="1"/>
</dbReference>
<sequence>MLDVTLIRHGEVEPQWKSICYGAMDVPLSPAGQAAGQTLAAAIGQQSRADFVFHSGLSRTASLAKMIAVHFPSARVIEDDRLRERDYGDWQGATWDRVYHSDPENFNGLVDDPDNYRPPGGETTTEMQSRVVQWFGDLGRIDHATKVIAVSHSGPIAALAGYCHNLHASEWQPWMLKNLEAIQLLSDRSAAADTWLPPRCRRVF</sequence>
<dbReference type="InterPro" id="IPR013078">
    <property type="entry name" value="His_Pase_superF_clade-1"/>
</dbReference>
<dbReference type="GO" id="GO:0004331">
    <property type="term" value="F:fructose-2,6-bisphosphate 2-phosphatase activity"/>
    <property type="evidence" value="ECO:0007669"/>
    <property type="project" value="TreeGrafter"/>
</dbReference>
<reference evidence="4 5" key="1">
    <citation type="journal article" date="2020" name="Antonie Van Leeuwenhoek">
        <title>Rhodopirellula heiligendammensis sp. nov., Rhodopirellula pilleata sp. nov., and Rhodopirellula solitaria sp. nov. isolated from natural or artificial marine surfaces in Northern Germany and California, USA, and emended description of the genus Rhodopirellula.</title>
        <authorList>
            <person name="Kallscheuer N."/>
            <person name="Wiegand S."/>
            <person name="Jogler M."/>
            <person name="Boedeker C."/>
            <person name="Peeters S.H."/>
            <person name="Rast P."/>
            <person name="Heuer A."/>
            <person name="Jetten M.S.M."/>
            <person name="Rohde M."/>
            <person name="Jogler C."/>
        </authorList>
    </citation>
    <scope>NUCLEOTIDE SEQUENCE [LARGE SCALE GENOMIC DNA]</scope>
    <source>
        <strain evidence="4 5">Poly21</strain>
    </source>
</reference>
<comment type="caution">
    <text evidence="4">The sequence shown here is derived from an EMBL/GenBank/DDBJ whole genome shotgun (WGS) entry which is preliminary data.</text>
</comment>
<dbReference type="RefSeq" id="WP_146407196.1">
    <property type="nucleotide sequence ID" value="NZ_SJPU01000002.1"/>
</dbReference>
<feature type="active site" description="Tele-phosphohistidine intermediate" evidence="2">
    <location>
        <position position="9"/>
    </location>
</feature>
<keyword evidence="5" id="KW-1185">Reference proteome</keyword>
<dbReference type="EMBL" id="SJPU01000002">
    <property type="protein sequence ID" value="TWU15287.1"/>
    <property type="molecule type" value="Genomic_DNA"/>
</dbReference>
<dbReference type="GO" id="GO:0045820">
    <property type="term" value="P:negative regulation of glycolytic process"/>
    <property type="evidence" value="ECO:0007669"/>
    <property type="project" value="TreeGrafter"/>
</dbReference>
<dbReference type="SUPFAM" id="SSF53254">
    <property type="entry name" value="Phosphoglycerate mutase-like"/>
    <property type="match status" value="1"/>
</dbReference>